<evidence type="ECO:0000259" key="1">
    <source>
        <dbReference type="PROSITE" id="PS50076"/>
    </source>
</evidence>
<name>A0A444ZAG6_ARAHY</name>
<sequence>MVYLAGYSTVIGFHHRSPISLISITQNGATITPYDVVFLCRCCRYHRFSSASESSWEEFPAENAYELLGVSETSSFAEIKASFHKLAKETHPDLAESRNDSAESRRFVQILAAYEILSDSRKRTHYDMYLLSQRRLIQRHSQQGSKLHIYKSHANTFKEMEVVEWLKWYRLTINDILSEKKVAVGTGYFDVLERDFYSAIHAAYYGPEIDSMPMELFPDCFEAEERSSHETPEVLHLVSGRDLFGMVCLVEKIPEISSTKNEKLISFRSLDSDLCQSTMKKFHINAERQEDFGTHRIQTSNISNSVSDAYRDLELHVSGRVIATATRDLPRCYSGGLQKDVEDHIHVFLNSDEDPKYISGDFPEHYLANGAVGSRIHLGTISGIGSTPDEGCCYVYNSNGDKTHAIMKHRTLLVKHMHWYEIGDRVSLCECRCTRARLPPSKFWLFEPRSGFHDIGGWYVETYGKDKKGHTIPSQRLWDGLDNGEQADRRLHPAMYLFALAYRTLDIEYAKANKKTFRHVVGAQMFKILHWCRKLNRKKNSTFKRTRIKACSCNWHSKNCEYYQPEASKAKKEGSWTQFTP</sequence>
<dbReference type="InterPro" id="IPR018253">
    <property type="entry name" value="DnaJ_domain_CS"/>
</dbReference>
<dbReference type="CDD" id="cd06257">
    <property type="entry name" value="DnaJ"/>
    <property type="match status" value="1"/>
</dbReference>
<dbReference type="SUPFAM" id="SSF46565">
    <property type="entry name" value="Chaperone J-domain"/>
    <property type="match status" value="1"/>
</dbReference>
<dbReference type="AlphaFoldDB" id="A0A444ZAG6"/>
<dbReference type="Proteomes" id="UP000289738">
    <property type="component" value="Chromosome B05"/>
</dbReference>
<protein>
    <recommendedName>
        <fullName evidence="1">J domain-containing protein</fullName>
    </recommendedName>
</protein>
<dbReference type="SMART" id="SM00271">
    <property type="entry name" value="DnaJ"/>
    <property type="match status" value="1"/>
</dbReference>
<dbReference type="Pfam" id="PF00226">
    <property type="entry name" value="DnaJ"/>
    <property type="match status" value="1"/>
</dbReference>
<accession>A0A444ZAG6</accession>
<dbReference type="PROSITE" id="PS50076">
    <property type="entry name" value="DNAJ_2"/>
    <property type="match status" value="1"/>
</dbReference>
<dbReference type="InterPro" id="IPR036869">
    <property type="entry name" value="J_dom_sf"/>
</dbReference>
<dbReference type="PROSITE" id="PS00636">
    <property type="entry name" value="DNAJ_1"/>
    <property type="match status" value="1"/>
</dbReference>
<organism evidence="2 3">
    <name type="scientific">Arachis hypogaea</name>
    <name type="common">Peanut</name>
    <dbReference type="NCBI Taxonomy" id="3818"/>
    <lineage>
        <taxon>Eukaryota</taxon>
        <taxon>Viridiplantae</taxon>
        <taxon>Streptophyta</taxon>
        <taxon>Embryophyta</taxon>
        <taxon>Tracheophyta</taxon>
        <taxon>Spermatophyta</taxon>
        <taxon>Magnoliopsida</taxon>
        <taxon>eudicotyledons</taxon>
        <taxon>Gunneridae</taxon>
        <taxon>Pentapetalae</taxon>
        <taxon>rosids</taxon>
        <taxon>fabids</taxon>
        <taxon>Fabales</taxon>
        <taxon>Fabaceae</taxon>
        <taxon>Papilionoideae</taxon>
        <taxon>50 kb inversion clade</taxon>
        <taxon>dalbergioids sensu lato</taxon>
        <taxon>Dalbergieae</taxon>
        <taxon>Pterocarpus clade</taxon>
        <taxon>Arachis</taxon>
    </lineage>
</organism>
<dbReference type="Gene3D" id="1.10.287.110">
    <property type="entry name" value="DnaJ domain"/>
    <property type="match status" value="1"/>
</dbReference>
<keyword evidence="3" id="KW-1185">Reference proteome</keyword>
<dbReference type="EMBL" id="SDMP01000015">
    <property type="protein sequence ID" value="RYR11172.1"/>
    <property type="molecule type" value="Genomic_DNA"/>
</dbReference>
<dbReference type="STRING" id="3818.A0A444ZAG6"/>
<reference evidence="2 3" key="1">
    <citation type="submission" date="2019-01" db="EMBL/GenBank/DDBJ databases">
        <title>Sequencing of cultivated peanut Arachis hypogaea provides insights into genome evolution and oil improvement.</title>
        <authorList>
            <person name="Chen X."/>
        </authorList>
    </citation>
    <scope>NUCLEOTIDE SEQUENCE [LARGE SCALE GENOMIC DNA]</scope>
    <source>
        <strain evidence="3">cv. Fuhuasheng</strain>
        <tissue evidence="2">Leaves</tissue>
    </source>
</reference>
<evidence type="ECO:0000313" key="3">
    <source>
        <dbReference type="Proteomes" id="UP000289738"/>
    </source>
</evidence>
<comment type="caution">
    <text evidence="2">The sequence shown here is derived from an EMBL/GenBank/DDBJ whole genome shotgun (WGS) entry which is preliminary data.</text>
</comment>
<dbReference type="PRINTS" id="PR00625">
    <property type="entry name" value="JDOMAIN"/>
</dbReference>
<gene>
    <name evidence="2" type="ORF">Ahy_B05g079651</name>
</gene>
<dbReference type="PANTHER" id="PTHR45286:SF1">
    <property type="entry name" value="CHAPERONE DNAJ-DOMAIN SUPERFAMILY PROTEIN"/>
    <property type="match status" value="1"/>
</dbReference>
<feature type="domain" description="J" evidence="1">
    <location>
        <begin position="63"/>
        <end position="130"/>
    </location>
</feature>
<dbReference type="InterPro" id="IPR001623">
    <property type="entry name" value="DnaJ_domain"/>
</dbReference>
<proteinExistence type="predicted"/>
<evidence type="ECO:0000313" key="2">
    <source>
        <dbReference type="EMBL" id="RYR11172.1"/>
    </source>
</evidence>
<dbReference type="PANTHER" id="PTHR45286">
    <property type="entry name" value="CHAPERONE DNAJ-DOMAIN SUPERFAMILY PROTEIN"/>
    <property type="match status" value="1"/>
</dbReference>